<keyword evidence="11" id="KW-0476">Mercury</keyword>
<keyword evidence="6" id="KW-0475">Mercuric resistance</keyword>
<keyword evidence="8" id="KW-0479">Metal-binding</keyword>
<keyword evidence="21" id="KW-1185">Reference proteome</keyword>
<dbReference type="KEGG" id="scas:SACC_23860"/>
<evidence type="ECO:0000256" key="5">
    <source>
        <dbReference type="ARBA" id="ARBA00014791"/>
    </source>
</evidence>
<comment type="subunit">
    <text evidence="3">Homodimer.</text>
</comment>
<evidence type="ECO:0000313" key="21">
    <source>
        <dbReference type="Proteomes" id="UP001319921"/>
    </source>
</evidence>
<dbReference type="GO" id="GO:0045340">
    <property type="term" value="F:mercury ion binding"/>
    <property type="evidence" value="ECO:0007669"/>
    <property type="project" value="InterPro"/>
</dbReference>
<evidence type="ECO:0000256" key="12">
    <source>
        <dbReference type="ARBA" id="ARBA00023002"/>
    </source>
</evidence>
<evidence type="ECO:0000256" key="11">
    <source>
        <dbReference type="ARBA" id="ARBA00022914"/>
    </source>
</evidence>
<evidence type="ECO:0000256" key="14">
    <source>
        <dbReference type="ARBA" id="ARBA00023284"/>
    </source>
</evidence>
<keyword evidence="13" id="KW-1015">Disulfide bond</keyword>
<comment type="similarity">
    <text evidence="2 17">Belongs to the class-I pyridine nucleotide-disulfide oxidoreductase family.</text>
</comment>
<dbReference type="InterPro" id="IPR012999">
    <property type="entry name" value="Pyr_OxRdtase_I_AS"/>
</dbReference>
<dbReference type="InterPro" id="IPR036188">
    <property type="entry name" value="FAD/NAD-bd_sf"/>
</dbReference>
<evidence type="ECO:0000259" key="19">
    <source>
        <dbReference type="Pfam" id="PF07992"/>
    </source>
</evidence>
<protein>
    <recommendedName>
        <fullName evidence="5">Mercuric reductase</fullName>
        <ecNumber evidence="4">1.16.1.1</ecNumber>
    </recommendedName>
    <alternativeName>
        <fullName evidence="15">Hg(II) reductase</fullName>
    </alternativeName>
</protein>
<dbReference type="InterPro" id="IPR004099">
    <property type="entry name" value="Pyr_nucl-diS_OxRdtase_dimer"/>
</dbReference>
<dbReference type="Pfam" id="PF02852">
    <property type="entry name" value="Pyr_redox_dim"/>
    <property type="match status" value="1"/>
</dbReference>
<dbReference type="NCBIfam" id="TIGR02053">
    <property type="entry name" value="MerA"/>
    <property type="match status" value="1"/>
</dbReference>
<dbReference type="Gene3D" id="3.30.390.30">
    <property type="match status" value="1"/>
</dbReference>
<dbReference type="GO" id="GO:0050660">
    <property type="term" value="F:flavin adenine dinucleotide binding"/>
    <property type="evidence" value="ECO:0007669"/>
    <property type="project" value="InterPro"/>
</dbReference>
<accession>A0AAQ4CU88</accession>
<evidence type="ECO:0000256" key="16">
    <source>
        <dbReference type="ARBA" id="ARBA00048984"/>
    </source>
</evidence>
<feature type="domain" description="FAD/NAD(P)-binding" evidence="19">
    <location>
        <begin position="10"/>
        <end position="310"/>
    </location>
</feature>
<dbReference type="Gene3D" id="3.50.50.60">
    <property type="entry name" value="FAD/NAD(P)-binding domain"/>
    <property type="match status" value="2"/>
</dbReference>
<dbReference type="PROSITE" id="PS00076">
    <property type="entry name" value="PYRIDINE_REDOX_1"/>
    <property type="match status" value="1"/>
</dbReference>
<dbReference type="SUPFAM" id="SSF51905">
    <property type="entry name" value="FAD/NAD(P)-binding domain"/>
    <property type="match status" value="1"/>
</dbReference>
<dbReference type="PANTHER" id="PTHR43014">
    <property type="entry name" value="MERCURIC REDUCTASE"/>
    <property type="match status" value="1"/>
</dbReference>
<dbReference type="SUPFAM" id="SSF55424">
    <property type="entry name" value="FAD/NAD-linked reductases, dimerisation (C-terminal) domain"/>
    <property type="match status" value="1"/>
</dbReference>
<dbReference type="InterPro" id="IPR016156">
    <property type="entry name" value="FAD/NAD-linked_Rdtase_dimer_sf"/>
</dbReference>
<evidence type="ECO:0000256" key="15">
    <source>
        <dbReference type="ARBA" id="ARBA00031725"/>
    </source>
</evidence>
<keyword evidence="7 17" id="KW-0285">Flavoprotein</keyword>
<organism evidence="20 21">
    <name type="scientific">Saccharolobus caldissimus</name>
    <dbReference type="NCBI Taxonomy" id="1702097"/>
    <lineage>
        <taxon>Archaea</taxon>
        <taxon>Thermoproteota</taxon>
        <taxon>Thermoprotei</taxon>
        <taxon>Sulfolobales</taxon>
        <taxon>Sulfolobaceae</taxon>
        <taxon>Saccharolobus</taxon>
    </lineage>
</organism>
<feature type="domain" description="Pyridine nucleotide-disulphide oxidoreductase dimerisation" evidence="18">
    <location>
        <begin position="337"/>
        <end position="442"/>
    </location>
</feature>
<evidence type="ECO:0000256" key="4">
    <source>
        <dbReference type="ARBA" id="ARBA00012661"/>
    </source>
</evidence>
<gene>
    <name evidence="20" type="ORF">SACC_23860</name>
</gene>
<evidence type="ECO:0000256" key="10">
    <source>
        <dbReference type="ARBA" id="ARBA00022857"/>
    </source>
</evidence>
<dbReference type="PRINTS" id="PR00368">
    <property type="entry name" value="FADPNR"/>
</dbReference>
<comment type="catalytic activity">
    <reaction evidence="16">
        <text>Hg + NADP(+) + H(+) = Hg(2+) + NADPH</text>
        <dbReference type="Rhea" id="RHEA:23856"/>
        <dbReference type="ChEBI" id="CHEBI:15378"/>
        <dbReference type="ChEBI" id="CHEBI:16170"/>
        <dbReference type="ChEBI" id="CHEBI:16793"/>
        <dbReference type="ChEBI" id="CHEBI:57783"/>
        <dbReference type="ChEBI" id="CHEBI:58349"/>
        <dbReference type="EC" id="1.16.1.1"/>
    </reaction>
</comment>
<evidence type="ECO:0000256" key="1">
    <source>
        <dbReference type="ARBA" id="ARBA00001974"/>
    </source>
</evidence>
<dbReference type="InterPro" id="IPR023753">
    <property type="entry name" value="FAD/NAD-binding_dom"/>
</dbReference>
<name>A0AAQ4CU88_9CREN</name>
<evidence type="ECO:0000256" key="7">
    <source>
        <dbReference type="ARBA" id="ARBA00022630"/>
    </source>
</evidence>
<keyword evidence="10" id="KW-0521">NADP</keyword>
<dbReference type="Proteomes" id="UP001319921">
    <property type="component" value="Chromosome"/>
</dbReference>
<reference evidence="20 21" key="1">
    <citation type="journal article" date="2022" name="Microbiol. Resour. Announc.">
        <title>Complete Genome Sequence of the Hyperthermophilic and Acidophilic Archaeon Saccharolobus caldissimus Strain HS-3T.</title>
        <authorList>
            <person name="Sakai H.D."/>
            <person name="Kurosawa N."/>
        </authorList>
    </citation>
    <scope>NUCLEOTIDE SEQUENCE [LARGE SCALE GENOMIC DNA]</scope>
    <source>
        <strain evidence="20 21">JCM32116</strain>
    </source>
</reference>
<dbReference type="InterPro" id="IPR001100">
    <property type="entry name" value="Pyr_nuc-diS_OxRdtase"/>
</dbReference>
<evidence type="ECO:0000256" key="8">
    <source>
        <dbReference type="ARBA" id="ARBA00022723"/>
    </source>
</evidence>
<dbReference type="Pfam" id="PF07992">
    <property type="entry name" value="Pyr_redox_2"/>
    <property type="match status" value="1"/>
</dbReference>
<dbReference type="PANTHER" id="PTHR43014:SF4">
    <property type="entry name" value="PYRIDINE NUCLEOTIDE-DISULFIDE OXIDOREDUCTASE RCLA-RELATED"/>
    <property type="match status" value="1"/>
</dbReference>
<evidence type="ECO:0000256" key="13">
    <source>
        <dbReference type="ARBA" id="ARBA00023157"/>
    </source>
</evidence>
<dbReference type="EC" id="1.16.1.1" evidence="4"/>
<sequence>MHTRANKMEDLVIIGYGAAGFSALIRANELGIKPVVIGYGEIGGTCVNVGCVPSKRMLRIGEIYDYASKITKTKILPEFFEAFKDKQEIVSKLRKEKYEDVLNSYDVKLIKGKAYFISPNAVKVNGEIIEAKKFIIATGSSPKIPEIKGLKEVGYWTNTEALSPDRKISSLIIIGGRALALEFAQMYKKLGVDVVILQRSERILPDWEPEISLSVKNYLENVDEIPIFTNIKIKEVVKGRDTKIVKTDRGEVEADEILLATGRKPNVDLNLSTANVELNENGGIKVDEELRTTNPNIFAAGDVIGDKMLEALAGKEGVIAAENAILNAHRKIDRLSIPQAVFIEPNVARVGLTQIEASKDYEIDYRVVKMESIAKAQILRETWGLIKMVIDKKYRTILGVQIFGKYAAEVINEAALAIKFRATIDDIIDTIHVFPTMSESLKIVAMSFVRDVNKMSCCVD</sequence>
<dbReference type="AlphaFoldDB" id="A0AAQ4CU88"/>
<comment type="cofactor">
    <cofactor evidence="1">
        <name>FAD</name>
        <dbReference type="ChEBI" id="CHEBI:57692"/>
    </cofactor>
</comment>
<evidence type="ECO:0000313" key="20">
    <source>
        <dbReference type="EMBL" id="BDB99369.1"/>
    </source>
</evidence>
<evidence type="ECO:0000256" key="2">
    <source>
        <dbReference type="ARBA" id="ARBA00007532"/>
    </source>
</evidence>
<dbReference type="PIRSF" id="PIRSF000350">
    <property type="entry name" value="Mercury_reductase_MerA"/>
    <property type="match status" value="1"/>
</dbReference>
<dbReference type="EMBL" id="AP025226">
    <property type="protein sequence ID" value="BDB99369.1"/>
    <property type="molecule type" value="Genomic_DNA"/>
</dbReference>
<evidence type="ECO:0000256" key="17">
    <source>
        <dbReference type="RuleBase" id="RU003691"/>
    </source>
</evidence>
<dbReference type="GO" id="GO:0050661">
    <property type="term" value="F:NADP binding"/>
    <property type="evidence" value="ECO:0007669"/>
    <property type="project" value="InterPro"/>
</dbReference>
<dbReference type="GO" id="GO:0016668">
    <property type="term" value="F:oxidoreductase activity, acting on a sulfur group of donors, NAD(P) as acceptor"/>
    <property type="evidence" value="ECO:0007669"/>
    <property type="project" value="InterPro"/>
</dbReference>
<dbReference type="GO" id="GO:0003955">
    <property type="term" value="F:NAD(P)H dehydrogenase (quinone) activity"/>
    <property type="evidence" value="ECO:0007669"/>
    <property type="project" value="TreeGrafter"/>
</dbReference>
<keyword evidence="12 17" id="KW-0560">Oxidoreductase</keyword>
<keyword evidence="14 17" id="KW-0676">Redox-active center</keyword>
<dbReference type="FunFam" id="3.30.390.30:FF:000001">
    <property type="entry name" value="Dihydrolipoyl dehydrogenase"/>
    <property type="match status" value="1"/>
</dbReference>
<evidence type="ECO:0000256" key="6">
    <source>
        <dbReference type="ARBA" id="ARBA00022466"/>
    </source>
</evidence>
<keyword evidence="9 17" id="KW-0274">FAD</keyword>
<proteinExistence type="inferred from homology"/>
<dbReference type="GO" id="GO:0016152">
    <property type="term" value="F:mercury (II) reductase (NADP+) activity"/>
    <property type="evidence" value="ECO:0007669"/>
    <property type="project" value="UniProtKB-EC"/>
</dbReference>
<evidence type="ECO:0000256" key="9">
    <source>
        <dbReference type="ARBA" id="ARBA00022827"/>
    </source>
</evidence>
<evidence type="ECO:0000259" key="18">
    <source>
        <dbReference type="Pfam" id="PF02852"/>
    </source>
</evidence>
<dbReference type="PRINTS" id="PR00411">
    <property type="entry name" value="PNDRDTASEI"/>
</dbReference>
<evidence type="ECO:0000256" key="3">
    <source>
        <dbReference type="ARBA" id="ARBA00011738"/>
    </source>
</evidence>
<dbReference type="GO" id="GO:0050787">
    <property type="term" value="P:detoxification of mercury ion"/>
    <property type="evidence" value="ECO:0007669"/>
    <property type="project" value="InterPro"/>
</dbReference>
<dbReference type="InterPro" id="IPR021179">
    <property type="entry name" value="Mercury_reductase_MerA"/>
</dbReference>